<keyword evidence="2" id="KW-1185">Reference proteome</keyword>
<protein>
    <submittedName>
        <fullName evidence="1">Uncharacterized protein</fullName>
    </submittedName>
</protein>
<comment type="caution">
    <text evidence="1">The sequence shown here is derived from an EMBL/GenBank/DDBJ whole genome shotgun (WGS) entry which is preliminary data.</text>
</comment>
<name>A0A2R5GQU7_9STRA</name>
<dbReference type="AlphaFoldDB" id="A0A2R5GQU7"/>
<sequence length="137" mass="14565">MSCPVVGEVDPALNPDAKVSSFVSAGKVAQAEALLRGVDSILPTCEGPARNLRECQRKSAETGSGDCSRQAECYLGCDRMVNQRTKLVFGACGDKLEGHVPSPHARFFQCLKSESEEACLGALEAFVACGRKAIETK</sequence>
<dbReference type="InParanoid" id="A0A2R5GQU7"/>
<organism evidence="1 2">
    <name type="scientific">Hondaea fermentalgiana</name>
    <dbReference type="NCBI Taxonomy" id="2315210"/>
    <lineage>
        <taxon>Eukaryota</taxon>
        <taxon>Sar</taxon>
        <taxon>Stramenopiles</taxon>
        <taxon>Bigyra</taxon>
        <taxon>Labyrinthulomycetes</taxon>
        <taxon>Thraustochytrida</taxon>
        <taxon>Thraustochytriidae</taxon>
        <taxon>Hondaea</taxon>
    </lineage>
</organism>
<proteinExistence type="predicted"/>
<dbReference type="EMBL" id="BEYU01000074">
    <property type="protein sequence ID" value="GBG30254.1"/>
    <property type="molecule type" value="Genomic_DNA"/>
</dbReference>
<reference evidence="1 2" key="1">
    <citation type="submission" date="2017-12" db="EMBL/GenBank/DDBJ databases">
        <title>Sequencing, de novo assembly and annotation of complete genome of a new Thraustochytrid species, strain FCC1311.</title>
        <authorList>
            <person name="Sedici K."/>
            <person name="Godart F."/>
            <person name="Aiese Cigliano R."/>
            <person name="Sanseverino W."/>
            <person name="Barakat M."/>
            <person name="Ortet P."/>
            <person name="Marechal E."/>
            <person name="Cagnac O."/>
            <person name="Amato A."/>
        </authorList>
    </citation>
    <scope>NUCLEOTIDE SEQUENCE [LARGE SCALE GENOMIC DNA]</scope>
</reference>
<gene>
    <name evidence="1" type="ORF">FCC1311_064742</name>
</gene>
<evidence type="ECO:0000313" key="1">
    <source>
        <dbReference type="EMBL" id="GBG30254.1"/>
    </source>
</evidence>
<evidence type="ECO:0000313" key="2">
    <source>
        <dbReference type="Proteomes" id="UP000241890"/>
    </source>
</evidence>
<accession>A0A2R5GQU7</accession>
<dbReference type="Proteomes" id="UP000241890">
    <property type="component" value="Unassembled WGS sequence"/>
</dbReference>